<name>A0ABD5U362_9EURY</name>
<proteinExistence type="predicted"/>
<accession>A0ABD5U362</accession>
<evidence type="ECO:0000256" key="1">
    <source>
        <dbReference type="ARBA" id="ARBA00023015"/>
    </source>
</evidence>
<dbReference type="RefSeq" id="WP_304446618.1">
    <property type="nucleotide sequence ID" value="NZ_JARRAH010000001.1"/>
</dbReference>
<evidence type="ECO:0000313" key="5">
    <source>
        <dbReference type="Proteomes" id="UP001596406"/>
    </source>
</evidence>
<dbReference type="PANTHER" id="PTHR34236">
    <property type="entry name" value="DIMETHYL SULFOXIDE REDUCTASE TRANSCRIPTIONAL ACTIVATOR"/>
    <property type="match status" value="1"/>
</dbReference>
<evidence type="ECO:0000256" key="2">
    <source>
        <dbReference type="ARBA" id="ARBA00023163"/>
    </source>
</evidence>
<gene>
    <name evidence="4" type="ORF">ACFQHK_00125</name>
</gene>
<keyword evidence="5" id="KW-1185">Reference proteome</keyword>
<feature type="domain" description="HTH bat-type" evidence="3">
    <location>
        <begin position="150"/>
        <end position="201"/>
    </location>
</feature>
<dbReference type="InterPro" id="IPR007050">
    <property type="entry name" value="HTH_bacterioopsin"/>
</dbReference>
<protein>
    <submittedName>
        <fullName evidence="4">Helix-turn-helix domain-containing protein</fullName>
    </submittedName>
</protein>
<dbReference type="Proteomes" id="UP001596406">
    <property type="component" value="Unassembled WGS sequence"/>
</dbReference>
<dbReference type="EMBL" id="JBHSXM010000001">
    <property type="protein sequence ID" value="MFC6834907.1"/>
    <property type="molecule type" value="Genomic_DNA"/>
</dbReference>
<dbReference type="PANTHER" id="PTHR34236:SF1">
    <property type="entry name" value="DIMETHYL SULFOXIDE REDUCTASE TRANSCRIPTIONAL ACTIVATOR"/>
    <property type="match status" value="1"/>
</dbReference>
<dbReference type="Pfam" id="PF04967">
    <property type="entry name" value="HTH_10"/>
    <property type="match status" value="1"/>
</dbReference>
<evidence type="ECO:0000313" key="4">
    <source>
        <dbReference type="EMBL" id="MFC6834907.1"/>
    </source>
</evidence>
<organism evidence="4 5">
    <name type="scientific">Halomarina ordinaria</name>
    <dbReference type="NCBI Taxonomy" id="3033939"/>
    <lineage>
        <taxon>Archaea</taxon>
        <taxon>Methanobacteriati</taxon>
        <taxon>Methanobacteriota</taxon>
        <taxon>Stenosarchaea group</taxon>
        <taxon>Halobacteria</taxon>
        <taxon>Halobacteriales</taxon>
        <taxon>Natronomonadaceae</taxon>
        <taxon>Halomarina</taxon>
    </lineage>
</organism>
<dbReference type="AlphaFoldDB" id="A0ABD5U362"/>
<evidence type="ECO:0000259" key="3">
    <source>
        <dbReference type="Pfam" id="PF04967"/>
    </source>
</evidence>
<sequence>MAHARLRVVLPEGTWIRDVSTDYPDAHVRVLAVLSRPSGGVGLVAVDAPDLDAVVGAMDDHEGVVTLDVIERDEDRALVRFETPDPLLAFASGAAGVPIEPPVDIVDGEATLSVTLPHERLPTLSASLDSFGLEHSVESVHHDTSAERPLTDRQHELVARAAALGYYDTPRACTLTALASEVGLAKSTVSEVLHRAEGALVDRYLREHPGTGR</sequence>
<reference evidence="4 5" key="1">
    <citation type="journal article" date="2019" name="Int. J. Syst. Evol. Microbiol.">
        <title>The Global Catalogue of Microorganisms (GCM) 10K type strain sequencing project: providing services to taxonomists for standard genome sequencing and annotation.</title>
        <authorList>
            <consortium name="The Broad Institute Genomics Platform"/>
            <consortium name="The Broad Institute Genome Sequencing Center for Infectious Disease"/>
            <person name="Wu L."/>
            <person name="Ma J."/>
        </authorList>
    </citation>
    <scope>NUCLEOTIDE SEQUENCE [LARGE SCALE GENOMIC DNA]</scope>
    <source>
        <strain evidence="4 5">PSRA2</strain>
    </source>
</reference>
<keyword evidence="1" id="KW-0805">Transcription regulation</keyword>
<comment type="caution">
    <text evidence="4">The sequence shown here is derived from an EMBL/GenBank/DDBJ whole genome shotgun (WGS) entry which is preliminary data.</text>
</comment>
<keyword evidence="2" id="KW-0804">Transcription</keyword>